<dbReference type="Proteomes" id="UP001242480">
    <property type="component" value="Unassembled WGS sequence"/>
</dbReference>
<protein>
    <submittedName>
        <fullName evidence="1">Uncharacterized protein YndB with AHSA1/START domain</fullName>
    </submittedName>
</protein>
<sequence>MNPQSAWQTQFSIETAASPEAVWALFRDVQGWPRWNAGIETIALEGPFAAGTGFVMKPPGQDAFRSVLTEVRENECFVDETRIGDLVIAVAHRIEPLSGSCTRVTYSVDARGSEAAEIGPMISADFPDVLAALAAAAEGA</sequence>
<dbReference type="SUPFAM" id="SSF55961">
    <property type="entry name" value="Bet v1-like"/>
    <property type="match status" value="1"/>
</dbReference>
<name>A0ABU0JNW0_9HYPH</name>
<accession>A0ABU0JNW0</accession>
<dbReference type="RefSeq" id="WP_307286430.1">
    <property type="nucleotide sequence ID" value="NZ_JAUSVX010000033.1"/>
</dbReference>
<dbReference type="EMBL" id="JAUSVX010000033">
    <property type="protein sequence ID" value="MDQ0475335.1"/>
    <property type="molecule type" value="Genomic_DNA"/>
</dbReference>
<comment type="caution">
    <text evidence="1">The sequence shown here is derived from an EMBL/GenBank/DDBJ whole genome shotgun (WGS) entry which is preliminary data.</text>
</comment>
<organism evidence="1 2">
    <name type="scientific">Labrys wisconsinensis</name>
    <dbReference type="NCBI Taxonomy" id="425677"/>
    <lineage>
        <taxon>Bacteria</taxon>
        <taxon>Pseudomonadati</taxon>
        <taxon>Pseudomonadota</taxon>
        <taxon>Alphaproteobacteria</taxon>
        <taxon>Hyphomicrobiales</taxon>
        <taxon>Xanthobacteraceae</taxon>
        <taxon>Labrys</taxon>
    </lineage>
</organism>
<evidence type="ECO:0000313" key="2">
    <source>
        <dbReference type="Proteomes" id="UP001242480"/>
    </source>
</evidence>
<keyword evidence="2" id="KW-1185">Reference proteome</keyword>
<dbReference type="InterPro" id="IPR023393">
    <property type="entry name" value="START-like_dom_sf"/>
</dbReference>
<dbReference type="InterPro" id="IPR019587">
    <property type="entry name" value="Polyketide_cyclase/dehydratase"/>
</dbReference>
<dbReference type="Pfam" id="PF10604">
    <property type="entry name" value="Polyketide_cyc2"/>
    <property type="match status" value="1"/>
</dbReference>
<dbReference type="Gene3D" id="3.30.530.20">
    <property type="match status" value="1"/>
</dbReference>
<evidence type="ECO:0000313" key="1">
    <source>
        <dbReference type="EMBL" id="MDQ0475335.1"/>
    </source>
</evidence>
<reference evidence="1 2" key="1">
    <citation type="submission" date="2023-07" db="EMBL/GenBank/DDBJ databases">
        <title>Genomic Encyclopedia of Type Strains, Phase IV (KMG-IV): sequencing the most valuable type-strain genomes for metagenomic binning, comparative biology and taxonomic classification.</title>
        <authorList>
            <person name="Goeker M."/>
        </authorList>
    </citation>
    <scope>NUCLEOTIDE SEQUENCE [LARGE SCALE GENOMIC DNA]</scope>
    <source>
        <strain evidence="1 2">DSM 19619</strain>
    </source>
</reference>
<gene>
    <name evidence="1" type="ORF">QO011_008378</name>
</gene>
<proteinExistence type="predicted"/>